<reference evidence="2 3" key="1">
    <citation type="submission" date="2023-03" db="EMBL/GenBank/DDBJ databases">
        <authorList>
            <person name="Shen W."/>
            <person name="Cai J."/>
        </authorList>
    </citation>
    <scope>NUCLEOTIDE SEQUENCE [LARGE SCALE GENOMIC DNA]</scope>
    <source>
        <strain evidence="2 3">B101</strain>
    </source>
</reference>
<proteinExistence type="predicted"/>
<evidence type="ECO:0000313" key="2">
    <source>
        <dbReference type="EMBL" id="MDT2827114.1"/>
    </source>
</evidence>
<keyword evidence="1" id="KW-0175">Coiled coil</keyword>
<protein>
    <submittedName>
        <fullName evidence="2">Uncharacterized protein</fullName>
    </submittedName>
</protein>
<name>A0ABU3FMC0_9ENTE</name>
<comment type="caution">
    <text evidence="2">The sequence shown here is derived from an EMBL/GenBank/DDBJ whole genome shotgun (WGS) entry which is preliminary data.</text>
</comment>
<evidence type="ECO:0000313" key="3">
    <source>
        <dbReference type="Proteomes" id="UP001265301"/>
    </source>
</evidence>
<dbReference type="Proteomes" id="UP001265301">
    <property type="component" value="Unassembled WGS sequence"/>
</dbReference>
<accession>A0ABU3FMC0</accession>
<evidence type="ECO:0000256" key="1">
    <source>
        <dbReference type="SAM" id="Coils"/>
    </source>
</evidence>
<dbReference type="EMBL" id="JARQBN010000001">
    <property type="protein sequence ID" value="MDT2827114.1"/>
    <property type="molecule type" value="Genomic_DNA"/>
</dbReference>
<dbReference type="RefSeq" id="WP_311818342.1">
    <property type="nucleotide sequence ID" value="NZ_JARQBN010000001.1"/>
</dbReference>
<sequence length="55" mass="6354">MEINESVLLAIKTELVAAKGELQRLENLTFASELKEVRIETLKQEIQQAEERLKE</sequence>
<organism evidence="2 3">
    <name type="scientific">Enterococcus viikkiensis</name>
    <dbReference type="NCBI Taxonomy" id="930854"/>
    <lineage>
        <taxon>Bacteria</taxon>
        <taxon>Bacillati</taxon>
        <taxon>Bacillota</taxon>
        <taxon>Bacilli</taxon>
        <taxon>Lactobacillales</taxon>
        <taxon>Enterococcaceae</taxon>
        <taxon>Enterococcus</taxon>
    </lineage>
</organism>
<gene>
    <name evidence="2" type="ORF">P7H59_01460</name>
</gene>
<keyword evidence="3" id="KW-1185">Reference proteome</keyword>
<feature type="coiled-coil region" evidence="1">
    <location>
        <begin position="8"/>
        <end position="52"/>
    </location>
</feature>